<evidence type="ECO:0000256" key="5">
    <source>
        <dbReference type="ARBA" id="ARBA00016185"/>
    </source>
</evidence>
<dbReference type="HAMAP" id="MF_00024">
    <property type="entry name" value="CobD_CbiB"/>
    <property type="match status" value="1"/>
</dbReference>
<keyword evidence="8 11" id="KW-0812">Transmembrane</keyword>
<dbReference type="GO" id="GO:0005886">
    <property type="term" value="C:plasma membrane"/>
    <property type="evidence" value="ECO:0007669"/>
    <property type="project" value="UniProtKB-SubCell"/>
</dbReference>
<evidence type="ECO:0000256" key="9">
    <source>
        <dbReference type="ARBA" id="ARBA00022989"/>
    </source>
</evidence>
<evidence type="ECO:0000256" key="10">
    <source>
        <dbReference type="ARBA" id="ARBA00023136"/>
    </source>
</evidence>
<keyword evidence="10 11" id="KW-0472">Membrane</keyword>
<keyword evidence="9 11" id="KW-1133">Transmembrane helix</keyword>
<accession>A0A9E7PPN2</accession>
<comment type="similarity">
    <text evidence="4 11">Belongs to the CobD/CbiB family.</text>
</comment>
<keyword evidence="13" id="KW-1185">Reference proteome</keyword>
<dbReference type="AlphaFoldDB" id="A0A9E7PPN2"/>
<organism evidence="12 13">
    <name type="scientific">Methanoplanus endosymbiosus</name>
    <dbReference type="NCBI Taxonomy" id="33865"/>
    <lineage>
        <taxon>Archaea</taxon>
        <taxon>Methanobacteriati</taxon>
        <taxon>Methanobacteriota</taxon>
        <taxon>Stenosarchaea group</taxon>
        <taxon>Methanomicrobia</taxon>
        <taxon>Methanomicrobiales</taxon>
        <taxon>Methanomicrobiaceae</taxon>
        <taxon>Methanoplanus</taxon>
    </lineage>
</organism>
<feature type="transmembrane region" description="Helical" evidence="11">
    <location>
        <begin position="153"/>
        <end position="170"/>
    </location>
</feature>
<dbReference type="RefSeq" id="WP_257741465.1">
    <property type="nucleotide sequence ID" value="NZ_CP096115.1"/>
</dbReference>
<keyword evidence="6 11" id="KW-1003">Cell membrane</keyword>
<evidence type="ECO:0000256" key="7">
    <source>
        <dbReference type="ARBA" id="ARBA00022573"/>
    </source>
</evidence>
<dbReference type="KEGG" id="mend:L6E24_07945"/>
<dbReference type="GO" id="GO:0048472">
    <property type="term" value="F:threonine-phosphate decarboxylase activity"/>
    <property type="evidence" value="ECO:0007669"/>
    <property type="project" value="InterPro"/>
</dbReference>
<evidence type="ECO:0000256" key="4">
    <source>
        <dbReference type="ARBA" id="ARBA00006263"/>
    </source>
</evidence>
<dbReference type="GO" id="GO:0009236">
    <property type="term" value="P:cobalamin biosynthetic process"/>
    <property type="evidence" value="ECO:0007669"/>
    <property type="project" value="UniProtKB-UniRule"/>
</dbReference>
<comment type="pathway">
    <text evidence="3 11">Cofactor biosynthesis; adenosylcobalamin biosynthesis.</text>
</comment>
<comment type="subcellular location">
    <subcellularLocation>
        <location evidence="2 11">Cell membrane</location>
        <topology evidence="2 11">Multi-pass membrane protein</topology>
    </subcellularLocation>
</comment>
<evidence type="ECO:0000256" key="3">
    <source>
        <dbReference type="ARBA" id="ARBA00004953"/>
    </source>
</evidence>
<evidence type="ECO:0000313" key="13">
    <source>
        <dbReference type="Proteomes" id="UP001060368"/>
    </source>
</evidence>
<dbReference type="PANTHER" id="PTHR34308">
    <property type="entry name" value="COBALAMIN BIOSYNTHESIS PROTEIN CBIB"/>
    <property type="match status" value="1"/>
</dbReference>
<evidence type="ECO:0000256" key="11">
    <source>
        <dbReference type="HAMAP-Rule" id="MF_00024"/>
    </source>
</evidence>
<keyword evidence="7 11" id="KW-0169">Cobalamin biosynthesis</keyword>
<sequence length="307" mass="33720">MAIPALIIWLSLLFDRVAGDPPNRYHPVAWLGRFISLWGRPEIYPACLQRLSGLIFSLVTALLFALPFFLFDLFTYGIIAVIAGAALLKICLALRCLEEHVESVTEAVLMGDGRSEAGMLVSRNTASLSEEELLSAAYESMAENLVDSVVSPLFYYTVAGLGGAAFFRAYNTMDAMLGYKDERRYLGWFPARMDDLLNFIPARIAGLSLIIYFFFNGSLKEAWLCMRRDAKKRPGINGGIPMALIAGGTGIRFEKPGCYTIGDPVNTLSESGKDIVTAVRYATLISALIFSAVIVLSGDIVLNILFR</sequence>
<feature type="transmembrane region" description="Helical" evidence="11">
    <location>
        <begin position="43"/>
        <end position="66"/>
    </location>
</feature>
<evidence type="ECO:0000256" key="1">
    <source>
        <dbReference type="ARBA" id="ARBA00003384"/>
    </source>
</evidence>
<evidence type="ECO:0000256" key="2">
    <source>
        <dbReference type="ARBA" id="ARBA00004651"/>
    </source>
</evidence>
<feature type="transmembrane region" description="Helical" evidence="11">
    <location>
        <begin position="73"/>
        <end position="95"/>
    </location>
</feature>
<dbReference type="EMBL" id="CP096115">
    <property type="protein sequence ID" value="UUX91312.1"/>
    <property type="molecule type" value="Genomic_DNA"/>
</dbReference>
<reference evidence="12" key="1">
    <citation type="submission" date="2022-04" db="EMBL/GenBank/DDBJ databases">
        <title>Complete genome of Methanoplanus endosymbiosus DSM 3599.</title>
        <authorList>
            <person name="Chen S.-C."/>
            <person name="You Y.-T."/>
            <person name="Zhou Y.-Z."/>
            <person name="Lai M.-C."/>
        </authorList>
    </citation>
    <scope>NUCLEOTIDE SEQUENCE</scope>
    <source>
        <strain evidence="12">DSM 3599</strain>
    </source>
</reference>
<dbReference type="Pfam" id="PF03186">
    <property type="entry name" value="CobD_Cbib"/>
    <property type="match status" value="1"/>
</dbReference>
<feature type="transmembrane region" description="Helical" evidence="11">
    <location>
        <begin position="281"/>
        <end position="306"/>
    </location>
</feature>
<evidence type="ECO:0000256" key="8">
    <source>
        <dbReference type="ARBA" id="ARBA00022692"/>
    </source>
</evidence>
<dbReference type="GO" id="GO:0015420">
    <property type="term" value="F:ABC-type vitamin B12 transporter activity"/>
    <property type="evidence" value="ECO:0007669"/>
    <property type="project" value="UniProtKB-UniRule"/>
</dbReference>
<dbReference type="PANTHER" id="PTHR34308:SF1">
    <property type="entry name" value="COBALAMIN BIOSYNTHESIS PROTEIN CBIB"/>
    <property type="match status" value="1"/>
</dbReference>
<dbReference type="InterPro" id="IPR004485">
    <property type="entry name" value="Cobalamin_biosynth_CobD/CbiB"/>
</dbReference>
<name>A0A9E7PPN2_9EURY</name>
<dbReference type="GeneID" id="74307624"/>
<proteinExistence type="inferred from homology"/>
<evidence type="ECO:0000256" key="6">
    <source>
        <dbReference type="ARBA" id="ARBA00022475"/>
    </source>
</evidence>
<gene>
    <name evidence="12" type="primary">cbiB</name>
    <name evidence="11" type="synonym">cobD</name>
    <name evidence="12" type="ORF">L6E24_07945</name>
</gene>
<evidence type="ECO:0000313" key="12">
    <source>
        <dbReference type="EMBL" id="UUX91312.1"/>
    </source>
</evidence>
<dbReference type="NCBIfam" id="TIGR00380">
    <property type="entry name" value="cobal_cbiB"/>
    <property type="match status" value="1"/>
</dbReference>
<comment type="function">
    <text evidence="1 11">Converts cobyric acid to cobinamide by the addition of aminopropanol on the F carboxylic group.</text>
</comment>
<protein>
    <recommendedName>
        <fullName evidence="5 11">Probable cobalamin biosynthesis protein CobD</fullName>
    </recommendedName>
</protein>
<dbReference type="Proteomes" id="UP001060368">
    <property type="component" value="Chromosome"/>
</dbReference>
<feature type="transmembrane region" description="Helical" evidence="11">
    <location>
        <begin position="196"/>
        <end position="215"/>
    </location>
</feature>